<accession>A0A7W5FUL5</accession>
<dbReference type="RefSeq" id="WP_183441659.1">
    <property type="nucleotide sequence ID" value="NZ_JACHXD010000007.1"/>
</dbReference>
<name>A0A7W5FUL5_9BURK</name>
<keyword evidence="3" id="KW-1185">Reference proteome</keyword>
<protein>
    <submittedName>
        <fullName evidence="2">Uncharacterized protein</fullName>
    </submittedName>
</protein>
<feature type="region of interest" description="Disordered" evidence="1">
    <location>
        <begin position="70"/>
        <end position="101"/>
    </location>
</feature>
<reference evidence="2 3" key="1">
    <citation type="submission" date="2020-08" db="EMBL/GenBank/DDBJ databases">
        <title>Genomic Encyclopedia of Type Strains, Phase III (KMG-III): the genomes of soil and plant-associated and newly described type strains.</title>
        <authorList>
            <person name="Whitman W."/>
        </authorList>
    </citation>
    <scope>NUCLEOTIDE SEQUENCE [LARGE SCALE GENOMIC DNA]</scope>
    <source>
        <strain evidence="2 3">CECT 8897</strain>
    </source>
</reference>
<evidence type="ECO:0000313" key="3">
    <source>
        <dbReference type="Proteomes" id="UP000541535"/>
    </source>
</evidence>
<organism evidence="2 3">
    <name type="scientific">Pseudoduganella violacea</name>
    <dbReference type="NCBI Taxonomy" id="1715466"/>
    <lineage>
        <taxon>Bacteria</taxon>
        <taxon>Pseudomonadati</taxon>
        <taxon>Pseudomonadota</taxon>
        <taxon>Betaproteobacteria</taxon>
        <taxon>Burkholderiales</taxon>
        <taxon>Oxalobacteraceae</taxon>
        <taxon>Telluria group</taxon>
        <taxon>Pseudoduganella</taxon>
    </lineage>
</organism>
<sequence>MWQEIIVALVIVAAALHASARFLPAAWRRRIVHFLSQRGFNQDKTAKFFRTSASCGSGCGSCGSCDSDNGGKGAGGSGGPTPPSSSSGGPARRVITLHLQR</sequence>
<feature type="compositionally biased region" description="Gly residues" evidence="1">
    <location>
        <begin position="70"/>
        <end position="79"/>
    </location>
</feature>
<dbReference type="Pfam" id="PF20228">
    <property type="entry name" value="DUF6587"/>
    <property type="match status" value="1"/>
</dbReference>
<evidence type="ECO:0000313" key="2">
    <source>
        <dbReference type="EMBL" id="MBB3119857.1"/>
    </source>
</evidence>
<proteinExistence type="predicted"/>
<evidence type="ECO:0000256" key="1">
    <source>
        <dbReference type="SAM" id="MobiDB-lite"/>
    </source>
</evidence>
<dbReference type="Proteomes" id="UP000541535">
    <property type="component" value="Unassembled WGS sequence"/>
</dbReference>
<dbReference type="EMBL" id="JACHXD010000007">
    <property type="protein sequence ID" value="MBB3119857.1"/>
    <property type="molecule type" value="Genomic_DNA"/>
</dbReference>
<dbReference type="InterPro" id="IPR046494">
    <property type="entry name" value="DUF6587"/>
</dbReference>
<dbReference type="AlphaFoldDB" id="A0A7W5FUL5"/>
<gene>
    <name evidence="2" type="ORF">FHS03_002912</name>
</gene>
<comment type="caution">
    <text evidence="2">The sequence shown here is derived from an EMBL/GenBank/DDBJ whole genome shotgun (WGS) entry which is preliminary data.</text>
</comment>